<reference evidence="2 3" key="1">
    <citation type="submission" date="2018-07" db="EMBL/GenBank/DDBJ databases">
        <title>Venubactetium sediminum gen. nov., sp. nov., isolated from a marine solar saltern.</title>
        <authorList>
            <person name="Wang S."/>
        </authorList>
    </citation>
    <scope>NUCLEOTIDE SEQUENCE [LARGE SCALE GENOMIC DNA]</scope>
    <source>
        <strain evidence="2 3">WD2A32</strain>
    </source>
</reference>
<dbReference type="Gene3D" id="3.40.50.2000">
    <property type="entry name" value="Glycogen Phosphorylase B"/>
    <property type="match status" value="2"/>
</dbReference>
<evidence type="ECO:0000313" key="2">
    <source>
        <dbReference type="EMBL" id="RDD60128.1"/>
    </source>
</evidence>
<evidence type="ECO:0000259" key="1">
    <source>
        <dbReference type="Pfam" id="PF00534"/>
    </source>
</evidence>
<dbReference type="PANTHER" id="PTHR12526">
    <property type="entry name" value="GLYCOSYLTRANSFERASE"/>
    <property type="match status" value="1"/>
</dbReference>
<dbReference type="EMBL" id="QPMH01000045">
    <property type="protein sequence ID" value="RDD60128.1"/>
    <property type="molecule type" value="Genomic_DNA"/>
</dbReference>
<dbReference type="RefSeq" id="WP_114583931.1">
    <property type="nucleotide sequence ID" value="NZ_QPMH01000045.1"/>
</dbReference>
<feature type="domain" description="Glycosyl transferase family 1" evidence="1">
    <location>
        <begin position="229"/>
        <end position="392"/>
    </location>
</feature>
<name>A0A369T4G3_9PROT</name>
<sequence length="432" mass="48320">MESKRPHVCIVAYKDLRHNTRVLRQARILSLRGNAVSVIALGMPPQVELERCGVANAITITGAMWHRDWLLAVGSRLWKVAPTRMHEFLELSLLGWRASRLAVRGKLRLQCFAQAVLRANCADTPFDVVQAHDEHALIAACLLAEKSGARLIYDAVEMTHEPEYWRHEPVAVRVIRSAEMAIERRILRDLDGAVTVNDSLADHFERTIGGMRPLVLRNCREFEPEAHDRKIRVDLGLSDADRLLVFINSIWPGEGAEVLLHALAQLPGRVHLAFLGPEGKTGYISDLMKLAEHLQVQSRVHMLPVCAPTEMIGYMSGADLGVIPRQAHHQNMVYSLPNRIFELIMARLPIAAASLPEIARLVSEYDIGQVFDETNSAAMAETIESMLETETLSHFKKSVQSAAAELCWEREGAHYAKYIESMADGVQNSAKR</sequence>
<organism evidence="2 3">
    <name type="scientific">Ferruginivarius sediminum</name>
    <dbReference type="NCBI Taxonomy" id="2661937"/>
    <lineage>
        <taxon>Bacteria</taxon>
        <taxon>Pseudomonadati</taxon>
        <taxon>Pseudomonadota</taxon>
        <taxon>Alphaproteobacteria</taxon>
        <taxon>Rhodospirillales</taxon>
        <taxon>Rhodospirillaceae</taxon>
        <taxon>Ferruginivarius</taxon>
    </lineage>
</organism>
<keyword evidence="3" id="KW-1185">Reference proteome</keyword>
<dbReference type="InterPro" id="IPR001296">
    <property type="entry name" value="Glyco_trans_1"/>
</dbReference>
<evidence type="ECO:0000313" key="3">
    <source>
        <dbReference type="Proteomes" id="UP000253941"/>
    </source>
</evidence>
<dbReference type="GO" id="GO:0016757">
    <property type="term" value="F:glycosyltransferase activity"/>
    <property type="evidence" value="ECO:0007669"/>
    <property type="project" value="InterPro"/>
</dbReference>
<dbReference type="Pfam" id="PF00534">
    <property type="entry name" value="Glycos_transf_1"/>
    <property type="match status" value="1"/>
</dbReference>
<accession>A0A369T4G3</accession>
<proteinExistence type="predicted"/>
<comment type="caution">
    <text evidence="2">The sequence shown here is derived from an EMBL/GenBank/DDBJ whole genome shotgun (WGS) entry which is preliminary data.</text>
</comment>
<gene>
    <name evidence="2" type="ORF">DRB17_19700</name>
</gene>
<dbReference type="SUPFAM" id="SSF53756">
    <property type="entry name" value="UDP-Glycosyltransferase/glycogen phosphorylase"/>
    <property type="match status" value="1"/>
</dbReference>
<protein>
    <submittedName>
        <fullName evidence="2">Glycosyltransferase</fullName>
    </submittedName>
</protein>
<dbReference type="AlphaFoldDB" id="A0A369T4G3"/>
<keyword evidence="2" id="KW-0808">Transferase</keyword>
<dbReference type="Proteomes" id="UP000253941">
    <property type="component" value="Unassembled WGS sequence"/>
</dbReference>